<organism evidence="3 4">
    <name type="scientific">Strongylocentrotus purpuratus</name>
    <name type="common">Purple sea urchin</name>
    <dbReference type="NCBI Taxonomy" id="7668"/>
    <lineage>
        <taxon>Eukaryota</taxon>
        <taxon>Metazoa</taxon>
        <taxon>Echinodermata</taxon>
        <taxon>Eleutherozoa</taxon>
        <taxon>Echinozoa</taxon>
        <taxon>Echinoidea</taxon>
        <taxon>Euechinoidea</taxon>
        <taxon>Echinacea</taxon>
        <taxon>Camarodonta</taxon>
        <taxon>Echinidea</taxon>
        <taxon>Strongylocentrotidae</taxon>
        <taxon>Strongylocentrotus</taxon>
    </lineage>
</organism>
<dbReference type="Proteomes" id="UP000007110">
    <property type="component" value="Unassembled WGS sequence"/>
</dbReference>
<dbReference type="OrthoDB" id="8197715at2759"/>
<dbReference type="EnsemblMetazoa" id="XM_011682074">
    <property type="protein sequence ID" value="XP_011680376"/>
    <property type="gene ID" value="LOC105445922"/>
</dbReference>
<dbReference type="RefSeq" id="XP_011680376.2">
    <property type="nucleotide sequence ID" value="XM_011682074.2"/>
</dbReference>
<feature type="coiled-coil region" evidence="1">
    <location>
        <begin position="159"/>
        <end position="186"/>
    </location>
</feature>
<feature type="compositionally biased region" description="Basic and acidic residues" evidence="2">
    <location>
        <begin position="512"/>
        <end position="522"/>
    </location>
</feature>
<dbReference type="InterPro" id="IPR038891">
    <property type="entry name" value="FSIP2"/>
</dbReference>
<reference evidence="4" key="1">
    <citation type="submission" date="2015-02" db="EMBL/GenBank/DDBJ databases">
        <title>Genome sequencing for Strongylocentrotus purpuratus.</title>
        <authorList>
            <person name="Murali S."/>
            <person name="Liu Y."/>
            <person name="Vee V."/>
            <person name="English A."/>
            <person name="Wang M."/>
            <person name="Skinner E."/>
            <person name="Han Y."/>
            <person name="Muzny D.M."/>
            <person name="Worley K.C."/>
            <person name="Gibbs R.A."/>
        </authorList>
    </citation>
    <scope>NUCLEOTIDE SEQUENCE</scope>
</reference>
<dbReference type="AlphaFoldDB" id="A0A7M7LWI9"/>
<keyword evidence="4" id="KW-1185">Reference proteome</keyword>
<dbReference type="GeneID" id="105445922"/>
<sequence length="547" mass="63681">MSGTSTMAQSSLYKSVLAGEMEIDPELCNLSSSLSTPFYLGHEKLLGPLPPLPAWMLDTPMYSKLPMVPAPKGRIVLATTGLCKKLHQTPDDLDFDPVAAGLYWEYQSLHDPHLKSYYTTRATYDRLIKSGYITPDGMVKCTLKEFNEYHQYLKSVQLEKITQERKKMLLEERERLNRQRKQSIRKDVSERDRLIKDSLIKQKQVREKERKKLSRKLQRDYRKTMIRLVEQRRKKTALQQSARQESEEKHHNIRRTLEAEAITKKTLIKTKRTAEEMRRKEQLKVQRKTMKEEKEMKLEEQWFRRELGRAKRMMKDRIKLAQMKAEINRGVEIREQMVAKQREKQQDNLAHIKKQRQKSALKKEAFIAEHLEKKVEGLCRKYTAGPKRGKRCFPLINPKLTTNMTTWNIKEREGSRPDTTHADKLPPIILSEESGVDRRQDGPPSRVLFDTSSLPSVQSSVVSTGDAPASIPEVLDSFDLVARQLVSTVFKELRADQEFVNVEWEEGNDGTWKTDEQKDQPGLERSGSPPVYIDVSISPDLFFQWKK</sequence>
<feature type="region of interest" description="Disordered" evidence="2">
    <location>
        <begin position="506"/>
        <end position="531"/>
    </location>
</feature>
<dbReference type="PANTHER" id="PTHR47315">
    <property type="entry name" value="FIBROUS SHEATH INTERACTING PROTEIN 2"/>
    <property type="match status" value="1"/>
</dbReference>
<evidence type="ECO:0000313" key="3">
    <source>
        <dbReference type="EnsemblMetazoa" id="XP_011680376"/>
    </source>
</evidence>
<feature type="coiled-coil region" evidence="1">
    <location>
        <begin position="273"/>
        <end position="300"/>
    </location>
</feature>
<dbReference type="InParanoid" id="A0A7M7LWI9"/>
<evidence type="ECO:0008006" key="5">
    <source>
        <dbReference type="Google" id="ProtNLM"/>
    </source>
</evidence>
<evidence type="ECO:0000256" key="2">
    <source>
        <dbReference type="SAM" id="MobiDB-lite"/>
    </source>
</evidence>
<evidence type="ECO:0000313" key="4">
    <source>
        <dbReference type="Proteomes" id="UP000007110"/>
    </source>
</evidence>
<evidence type="ECO:0000256" key="1">
    <source>
        <dbReference type="SAM" id="Coils"/>
    </source>
</evidence>
<proteinExistence type="predicted"/>
<accession>A0A7M7LWI9</accession>
<dbReference type="PANTHER" id="PTHR47315:SF3">
    <property type="entry name" value="FIBROUS SHEATH-INTERACTING PROTEIN 2-LIKE"/>
    <property type="match status" value="1"/>
</dbReference>
<protein>
    <recommendedName>
        <fullName evidence="5">Fibrous sheath-interacting protein 2</fullName>
    </recommendedName>
</protein>
<reference evidence="3" key="2">
    <citation type="submission" date="2021-01" db="UniProtKB">
        <authorList>
            <consortium name="EnsemblMetazoa"/>
        </authorList>
    </citation>
    <scope>IDENTIFICATION</scope>
</reference>
<dbReference type="KEGG" id="spu:105445922"/>
<name>A0A7M7LWI9_STRPU</name>
<keyword evidence="1" id="KW-0175">Coiled coil</keyword>